<feature type="transmembrane region" description="Helical" evidence="6">
    <location>
        <begin position="137"/>
        <end position="155"/>
    </location>
</feature>
<evidence type="ECO:0000256" key="4">
    <source>
        <dbReference type="ARBA" id="ARBA00022989"/>
    </source>
</evidence>
<keyword evidence="4 6" id="KW-1133">Transmembrane helix</keyword>
<evidence type="ECO:0000313" key="7">
    <source>
        <dbReference type="EMBL" id="MBC8575895.1"/>
    </source>
</evidence>
<gene>
    <name evidence="7" type="ORF">H8717_05645</name>
</gene>
<evidence type="ECO:0000256" key="3">
    <source>
        <dbReference type="ARBA" id="ARBA00022692"/>
    </source>
</evidence>
<reference evidence="7 8" key="1">
    <citation type="submission" date="2020-08" db="EMBL/GenBank/DDBJ databases">
        <title>Genome public.</title>
        <authorList>
            <person name="Liu C."/>
            <person name="Sun Q."/>
        </authorList>
    </citation>
    <scope>NUCLEOTIDE SEQUENCE [LARGE SCALE GENOMIC DNA]</scope>
    <source>
        <strain evidence="7 8">BX1</strain>
    </source>
</reference>
<evidence type="ECO:0000256" key="5">
    <source>
        <dbReference type="ARBA" id="ARBA00023136"/>
    </source>
</evidence>
<name>A0ABR7NHQ2_9FIRM</name>
<protein>
    <submittedName>
        <fullName evidence="7">ABC transporter permease</fullName>
    </submittedName>
</protein>
<comment type="caution">
    <text evidence="7">The sequence shown here is derived from an EMBL/GenBank/DDBJ whole genome shotgun (WGS) entry which is preliminary data.</text>
</comment>
<proteinExistence type="predicted"/>
<dbReference type="Pfam" id="PF02653">
    <property type="entry name" value="BPD_transp_2"/>
    <property type="match status" value="1"/>
</dbReference>
<feature type="transmembrane region" description="Helical" evidence="6">
    <location>
        <begin position="181"/>
        <end position="205"/>
    </location>
</feature>
<evidence type="ECO:0000256" key="1">
    <source>
        <dbReference type="ARBA" id="ARBA00004651"/>
    </source>
</evidence>
<sequence length="308" mass="32214">MSAVLLRGAAEQGLIYSLVALALYLSYRTLNIADLTVDGSFTLGAAAGAMLTSLGHPVLGLFAAAAAGVLAGMVTALLQTELKVQPILAGIITMTALYSINLRVMGNRSNLPLLRVETVYTLFAAALPETLRPWGKFLLSLLITAAVSASLFFFLRTRLGLSVRATGDNRTMVSASSINPAFTTTVGLALANAMVALSGGMLAQYQMFSEITLGTGMVVIGLASLIIGEVIADLFVRSPGVGSAILGAILGAVVYRVIIAMALSASVSTSDLKLVSALIVTAAISFPAVRDRYRLFRLRKEARRDADA</sequence>
<feature type="transmembrane region" description="Helical" evidence="6">
    <location>
        <begin position="211"/>
        <end position="232"/>
    </location>
</feature>
<dbReference type="RefSeq" id="WP_262399463.1">
    <property type="nucleotide sequence ID" value="NZ_JACRTB010000007.1"/>
</dbReference>
<keyword evidence="3 6" id="KW-0812">Transmembrane</keyword>
<dbReference type="PANTHER" id="PTHR32196">
    <property type="entry name" value="ABC TRANSPORTER PERMEASE PROTEIN YPHD-RELATED-RELATED"/>
    <property type="match status" value="1"/>
</dbReference>
<organism evidence="7 8">
    <name type="scientific">Yanshouia hominis</name>
    <dbReference type="NCBI Taxonomy" id="2763673"/>
    <lineage>
        <taxon>Bacteria</taxon>
        <taxon>Bacillati</taxon>
        <taxon>Bacillota</taxon>
        <taxon>Clostridia</taxon>
        <taxon>Eubacteriales</taxon>
        <taxon>Oscillospiraceae</taxon>
        <taxon>Yanshouia</taxon>
    </lineage>
</organism>
<dbReference type="EMBL" id="JACRTB010000007">
    <property type="protein sequence ID" value="MBC8575895.1"/>
    <property type="molecule type" value="Genomic_DNA"/>
</dbReference>
<evidence type="ECO:0000313" key="8">
    <source>
        <dbReference type="Proteomes" id="UP000658131"/>
    </source>
</evidence>
<dbReference type="CDD" id="cd06574">
    <property type="entry name" value="TM_PBP1_branched-chain-AA_like"/>
    <property type="match status" value="1"/>
</dbReference>
<keyword evidence="5 6" id="KW-0472">Membrane</keyword>
<dbReference type="InterPro" id="IPR001851">
    <property type="entry name" value="ABC_transp_permease"/>
</dbReference>
<evidence type="ECO:0000256" key="6">
    <source>
        <dbReference type="SAM" id="Phobius"/>
    </source>
</evidence>
<feature type="transmembrane region" description="Helical" evidence="6">
    <location>
        <begin position="244"/>
        <end position="266"/>
    </location>
</feature>
<dbReference type="Proteomes" id="UP000658131">
    <property type="component" value="Unassembled WGS sequence"/>
</dbReference>
<feature type="transmembrane region" description="Helical" evidence="6">
    <location>
        <begin position="272"/>
        <end position="289"/>
    </location>
</feature>
<keyword evidence="8" id="KW-1185">Reference proteome</keyword>
<dbReference type="PANTHER" id="PTHR32196:SF69">
    <property type="entry name" value="BRANCHED-CHAIN AMINO ACID TRANSPORT SYSTEM, PERMEASE PROTEIN"/>
    <property type="match status" value="1"/>
</dbReference>
<comment type="subcellular location">
    <subcellularLocation>
        <location evidence="1">Cell membrane</location>
        <topology evidence="1">Multi-pass membrane protein</topology>
    </subcellularLocation>
</comment>
<keyword evidence="2" id="KW-1003">Cell membrane</keyword>
<feature type="transmembrane region" description="Helical" evidence="6">
    <location>
        <begin position="58"/>
        <end position="78"/>
    </location>
</feature>
<accession>A0ABR7NHQ2</accession>
<evidence type="ECO:0000256" key="2">
    <source>
        <dbReference type="ARBA" id="ARBA00022475"/>
    </source>
</evidence>
<feature type="transmembrane region" description="Helical" evidence="6">
    <location>
        <begin position="84"/>
        <end position="101"/>
    </location>
</feature>